<proteinExistence type="predicted"/>
<reference evidence="1 2" key="1">
    <citation type="submission" date="2020-01" db="EMBL/GenBank/DDBJ databases">
        <title>Aspergillus terreus IFO 6365 whole genome shotgun sequence.</title>
        <authorList>
            <person name="Kanamasa S."/>
            <person name="Takahashi H."/>
        </authorList>
    </citation>
    <scope>NUCLEOTIDE SEQUENCE [LARGE SCALE GENOMIC DNA]</scope>
    <source>
        <strain evidence="1 2">IFO 6365</strain>
    </source>
</reference>
<dbReference type="Proteomes" id="UP000452235">
    <property type="component" value="Unassembled WGS sequence"/>
</dbReference>
<protein>
    <submittedName>
        <fullName evidence="1">Uncharacterized protein</fullName>
    </submittedName>
</protein>
<dbReference type="OrthoDB" id="4501940at2759"/>
<dbReference type="EMBL" id="BLJY01000009">
    <property type="protein sequence ID" value="GFF18774.1"/>
    <property type="molecule type" value="Genomic_DNA"/>
</dbReference>
<evidence type="ECO:0000313" key="2">
    <source>
        <dbReference type="Proteomes" id="UP000452235"/>
    </source>
</evidence>
<gene>
    <name evidence="1" type="ORF">ATEIFO6365_0009013700</name>
</gene>
<comment type="caution">
    <text evidence="1">The sequence shown here is derived from an EMBL/GenBank/DDBJ whole genome shotgun (WGS) entry which is preliminary data.</text>
</comment>
<name>A0A5M3Z8V5_ASPTE</name>
<organism evidence="1 2">
    <name type="scientific">Aspergillus terreus</name>
    <dbReference type="NCBI Taxonomy" id="33178"/>
    <lineage>
        <taxon>Eukaryota</taxon>
        <taxon>Fungi</taxon>
        <taxon>Dikarya</taxon>
        <taxon>Ascomycota</taxon>
        <taxon>Pezizomycotina</taxon>
        <taxon>Eurotiomycetes</taxon>
        <taxon>Eurotiomycetidae</taxon>
        <taxon>Eurotiales</taxon>
        <taxon>Aspergillaceae</taxon>
        <taxon>Aspergillus</taxon>
        <taxon>Aspergillus subgen. Circumdati</taxon>
    </lineage>
</organism>
<sequence length="145" mass="16358">MSFWFPTEFGEDYRTKTLWLRAAAIISSSVGNVLLMTRHAHPYSLLYALPVIRSMVDGICYRRRAPVHALASLVLDFLSATFLVWNIPLTVFAGLVYWSFVTIVMACFYLVSVFLHVTLLVRVGARLWEAGLSRRGGGIELPKYG</sequence>
<dbReference type="AlphaFoldDB" id="A0A5M3Z8V5"/>
<evidence type="ECO:0000313" key="1">
    <source>
        <dbReference type="EMBL" id="GFF18774.1"/>
    </source>
</evidence>
<accession>A0A5M3Z8V5</accession>
<keyword evidence="2" id="KW-1185">Reference proteome</keyword>